<accession>A0A2M7GAK2</accession>
<dbReference type="PANTHER" id="PTHR46656:SF3">
    <property type="entry name" value="PUTATIVE-RELATED"/>
    <property type="match status" value="1"/>
</dbReference>
<dbReference type="EMBL" id="PFFQ01000005">
    <property type="protein sequence ID" value="PIW19181.1"/>
    <property type="molecule type" value="Genomic_DNA"/>
</dbReference>
<evidence type="ECO:0000259" key="1">
    <source>
        <dbReference type="Pfam" id="PF00534"/>
    </source>
</evidence>
<dbReference type="PANTHER" id="PTHR46656">
    <property type="entry name" value="PUTATIVE-RELATED"/>
    <property type="match status" value="1"/>
</dbReference>
<protein>
    <submittedName>
        <fullName evidence="3">Uncharacterized protein</fullName>
    </submittedName>
</protein>
<dbReference type="SUPFAM" id="SSF53756">
    <property type="entry name" value="UDP-Glycosyltransferase/glycogen phosphorylase"/>
    <property type="match status" value="3"/>
</dbReference>
<gene>
    <name evidence="3" type="ORF">COW36_01855</name>
</gene>
<dbReference type="InterPro" id="IPR001296">
    <property type="entry name" value="Glyco_trans_1"/>
</dbReference>
<feature type="domain" description="Spore protein YkvP/CgeB glycosyl transferase-like" evidence="2">
    <location>
        <begin position="198"/>
        <end position="269"/>
    </location>
</feature>
<dbReference type="CDD" id="cd03801">
    <property type="entry name" value="GT4_PimA-like"/>
    <property type="match status" value="1"/>
</dbReference>
<dbReference type="InterPro" id="IPR055259">
    <property type="entry name" value="YkvP/CgeB_Glyco_trans-like"/>
</dbReference>
<sequence length="1325" mass="151121">MKILWGPDFREPLDLSFSEVLKAQGSKFDYDPEHIPPGEFLPAWERLIHRDHSPPDWFFVLNPLKRLAPPQIGKISLPVLAVCDFSGQMHPPFLAKCLADYDALLAVNPQTQAQLKAAGLKPLDTLWMGILPRMHKPLTSPQVLFPLLYYAQNGHSPLLSELEALDLPIKPHYFIATHPAILPFYFKHSRYVILDDPFLNTRHLEALASGAILLCPETNTEIQNFLVPDQDFICFNPQNLSQKLLRLEENPELRLQLQTQARERLKEYDYFLIWNKLKTELHSIQPQNKVAERFNALAQNSNQALISEIYCTSLAENPIGLNLMPELVKKAPTPVQEALCHILINTYIQVALHPLSSGNSKVYFELAQNYLASLPESPQKNRQLLYLAWKQNNPAQTLEWLKKSRELPLEDAEVLSLPLALFNDSLYKELQNWWSPQHALELVCAQIELSCLESLQAWESLLERSEFWIVRAPLALFHRAKMNALSALNQNNKVLEAFEQALQDCPLEVGLWVQYAAFLGASHPEQAFKILSQGREINLRMPLFLENIEVFHALERMIWKAHPALKQESSRSYYILWEGAVQAHHSLARINRYLISELEKKPELYLTLLPIHPPEFFEAHPPGDRSNHLQEPDLVISHRWPPRLQAPQQGKWINILPWEHGVLPSEWIHTLNTQMDQVWVPSQFVATSFVHSGVNAERIRVIPNGTQPEIYCPEGPIWKLETEKTLKFLFIGGMIPRKGVDILLKAYAKAFSRKDDVALVIKSFGDQGVYSSGSMAEELRYFQENPEAPELIFINRSDLSEAELASLYRACQVYVHPYRGEGFGLPILEAMACGLPVVVPESGPAPEFSTSDSAWYLPTWVSFEQAKNIGNLGATPFLPYYQEVDGDALADCLRSIAQSPELIPSKAKAAEREAKNFSWQTMASNTWQAIQACSDKKTPLRFQVPQALNQWHQALQSNDWPEPESLALPSPLENFLPYLQHFLRKALNSQNTNYFKRSLRQALKAGLGLNDYLRLELPTLKDLSPLRIHWPESIFEPALCFQQHPLFQPVQTPGKANLIITQNPSIFSQETIFWAEQGTEALPSPDQVAAVWYGHPLQKSELKSLGWSEENIHFLPPGLDFEFFHPQNSPHQLEESLGRFCFMAFPDFQKDQSWKQLIKAYCEAFQEDSPVNLVMKPLGISFDAAIEEVTDWLQTENLDPETIPSLTFIQEDLTRQNLQGLFTASQVFIELQAGNSLWALAAQASGCRVFSKGQAPHLEAPFAEVLAEHSVSGLAWRMKKAVEVHKDFNGFAIREYLEQSYSHTLWKRKLDQLLGQILLKRQWGL</sequence>
<name>A0A2M7GAK2_9BACT</name>
<proteinExistence type="predicted"/>
<organism evidence="3 4">
    <name type="scientific">bacterium (Candidatus Blackallbacteria) CG17_big_fil_post_rev_8_21_14_2_50_48_46</name>
    <dbReference type="NCBI Taxonomy" id="2014261"/>
    <lineage>
        <taxon>Bacteria</taxon>
        <taxon>Candidatus Blackallbacteria</taxon>
    </lineage>
</organism>
<reference evidence="3 4" key="1">
    <citation type="submission" date="2017-09" db="EMBL/GenBank/DDBJ databases">
        <title>Depth-based differentiation of microbial function through sediment-hosted aquifers and enrichment of novel symbionts in the deep terrestrial subsurface.</title>
        <authorList>
            <person name="Probst A.J."/>
            <person name="Ladd B."/>
            <person name="Jarett J.K."/>
            <person name="Geller-Mcgrath D.E."/>
            <person name="Sieber C.M."/>
            <person name="Emerson J.B."/>
            <person name="Anantharaman K."/>
            <person name="Thomas B.C."/>
            <person name="Malmstrom R."/>
            <person name="Stieglmeier M."/>
            <person name="Klingl A."/>
            <person name="Woyke T."/>
            <person name="Ryan C.M."/>
            <person name="Banfield J.F."/>
        </authorList>
    </citation>
    <scope>NUCLEOTIDE SEQUENCE [LARGE SCALE GENOMIC DNA]</scope>
    <source>
        <strain evidence="3">CG17_big_fil_post_rev_8_21_14_2_50_48_46</strain>
    </source>
</reference>
<evidence type="ECO:0000259" key="2">
    <source>
        <dbReference type="Pfam" id="PF13524"/>
    </source>
</evidence>
<dbReference type="Pfam" id="PF00534">
    <property type="entry name" value="Glycos_transf_1"/>
    <property type="match status" value="1"/>
</dbReference>
<dbReference type="Gene3D" id="3.40.50.2000">
    <property type="entry name" value="Glycogen Phosphorylase B"/>
    <property type="match status" value="1"/>
</dbReference>
<dbReference type="Proteomes" id="UP000231019">
    <property type="component" value="Unassembled WGS sequence"/>
</dbReference>
<comment type="caution">
    <text evidence="3">The sequence shown here is derived from an EMBL/GenBank/DDBJ whole genome shotgun (WGS) entry which is preliminary data.</text>
</comment>
<evidence type="ECO:0000313" key="3">
    <source>
        <dbReference type="EMBL" id="PIW19181.1"/>
    </source>
</evidence>
<dbReference type="GO" id="GO:0016757">
    <property type="term" value="F:glycosyltransferase activity"/>
    <property type="evidence" value="ECO:0007669"/>
    <property type="project" value="InterPro"/>
</dbReference>
<feature type="domain" description="Glycosyl transferase family 1" evidence="1">
    <location>
        <begin position="722"/>
        <end position="848"/>
    </location>
</feature>
<dbReference type="Pfam" id="PF13524">
    <property type="entry name" value="Glyco_trans_1_2"/>
    <property type="match status" value="1"/>
</dbReference>
<evidence type="ECO:0000313" key="4">
    <source>
        <dbReference type="Proteomes" id="UP000231019"/>
    </source>
</evidence>